<dbReference type="SMART" id="SM00360">
    <property type="entry name" value="RRM"/>
    <property type="match status" value="2"/>
</dbReference>
<dbReference type="InterPro" id="IPR012677">
    <property type="entry name" value="Nucleotide-bd_a/b_plait_sf"/>
</dbReference>
<comment type="subcellular location">
    <subcellularLocation>
        <location evidence="1">Nucleus</location>
    </subcellularLocation>
</comment>
<feature type="compositionally biased region" description="Basic and acidic residues" evidence="6">
    <location>
        <begin position="295"/>
        <end position="304"/>
    </location>
</feature>
<evidence type="ECO:0000256" key="6">
    <source>
        <dbReference type="SAM" id="MobiDB-lite"/>
    </source>
</evidence>
<feature type="region of interest" description="Disordered" evidence="6">
    <location>
        <begin position="237"/>
        <end position="310"/>
    </location>
</feature>
<comment type="caution">
    <text evidence="8">The sequence shown here is derived from an EMBL/GenBank/DDBJ whole genome shotgun (WGS) entry which is preliminary data.</text>
</comment>
<evidence type="ECO:0000256" key="2">
    <source>
        <dbReference type="ARBA" id="ARBA00022884"/>
    </source>
</evidence>
<dbReference type="Pfam" id="PF05383">
    <property type="entry name" value="La"/>
    <property type="match status" value="1"/>
</dbReference>
<evidence type="ECO:0000313" key="8">
    <source>
        <dbReference type="EMBL" id="KAJ6825772.1"/>
    </source>
</evidence>
<feature type="compositionally biased region" description="Basic and acidic residues" evidence="6">
    <location>
        <begin position="191"/>
        <end position="211"/>
    </location>
</feature>
<reference evidence="8" key="1">
    <citation type="journal article" date="2023" name="GigaByte">
        <title>Genome assembly of the bearded iris, Iris pallida Lam.</title>
        <authorList>
            <person name="Bruccoleri R.E."/>
            <person name="Oakeley E.J."/>
            <person name="Faust A.M.E."/>
            <person name="Altorfer M."/>
            <person name="Dessus-Babus S."/>
            <person name="Burckhardt D."/>
            <person name="Oertli M."/>
            <person name="Naumann U."/>
            <person name="Petersen F."/>
            <person name="Wong J."/>
        </authorList>
    </citation>
    <scope>NUCLEOTIDE SEQUENCE</scope>
    <source>
        <strain evidence="8">GSM-AAB239-AS_SAM_17_03QT</strain>
    </source>
</reference>
<dbReference type="SUPFAM" id="SSF54928">
    <property type="entry name" value="RNA-binding domain, RBD"/>
    <property type="match status" value="1"/>
</dbReference>
<dbReference type="PANTHER" id="PTHR22792:SF140">
    <property type="entry name" value="ACHILLES, ISOFORM A"/>
    <property type="match status" value="1"/>
</dbReference>
<dbReference type="Pfam" id="PF08777">
    <property type="entry name" value="RRM_3"/>
    <property type="match status" value="1"/>
</dbReference>
<name>A0AAX6GB48_IRIPA</name>
<dbReference type="InterPro" id="IPR006630">
    <property type="entry name" value="La_HTH"/>
</dbReference>
<dbReference type="CDD" id="cd12291">
    <property type="entry name" value="RRM1_La"/>
    <property type="match status" value="1"/>
</dbReference>
<dbReference type="SUPFAM" id="SSF46785">
    <property type="entry name" value="Winged helix' DNA-binding domain"/>
    <property type="match status" value="1"/>
</dbReference>
<organism evidence="8 9">
    <name type="scientific">Iris pallida</name>
    <name type="common">Sweet iris</name>
    <dbReference type="NCBI Taxonomy" id="29817"/>
    <lineage>
        <taxon>Eukaryota</taxon>
        <taxon>Viridiplantae</taxon>
        <taxon>Streptophyta</taxon>
        <taxon>Embryophyta</taxon>
        <taxon>Tracheophyta</taxon>
        <taxon>Spermatophyta</taxon>
        <taxon>Magnoliopsida</taxon>
        <taxon>Liliopsida</taxon>
        <taxon>Asparagales</taxon>
        <taxon>Iridaceae</taxon>
        <taxon>Iridoideae</taxon>
        <taxon>Irideae</taxon>
        <taxon>Iris</taxon>
    </lineage>
</organism>
<gene>
    <name evidence="8" type="ORF">M6B38_375385</name>
</gene>
<dbReference type="FunFam" id="1.10.10.10:FF:000795">
    <property type="entry name" value="La protein 2"/>
    <property type="match status" value="1"/>
</dbReference>
<dbReference type="InterPro" id="IPR014886">
    <property type="entry name" value="La_xRRM"/>
</dbReference>
<dbReference type="InterPro" id="IPR000504">
    <property type="entry name" value="RRM_dom"/>
</dbReference>
<dbReference type="AlphaFoldDB" id="A0AAX6GB48"/>
<evidence type="ECO:0000259" key="7">
    <source>
        <dbReference type="PROSITE" id="PS50961"/>
    </source>
</evidence>
<dbReference type="Proteomes" id="UP001140949">
    <property type="component" value="Unassembled WGS sequence"/>
</dbReference>
<dbReference type="GO" id="GO:0005634">
    <property type="term" value="C:nucleus"/>
    <property type="evidence" value="ECO:0007669"/>
    <property type="project" value="UniProtKB-SubCell"/>
</dbReference>
<accession>A0AAX6GB48</accession>
<dbReference type="InterPro" id="IPR036388">
    <property type="entry name" value="WH-like_DNA-bd_sf"/>
</dbReference>
<feature type="region of interest" description="Disordered" evidence="6">
    <location>
        <begin position="191"/>
        <end position="219"/>
    </location>
</feature>
<dbReference type="InterPro" id="IPR002344">
    <property type="entry name" value="Lupus_La"/>
</dbReference>
<keyword evidence="2 5" id="KW-0694">RNA-binding</keyword>
<dbReference type="GO" id="GO:1990904">
    <property type="term" value="C:ribonucleoprotein complex"/>
    <property type="evidence" value="ECO:0007669"/>
    <property type="project" value="InterPro"/>
</dbReference>
<dbReference type="Gene3D" id="3.30.70.330">
    <property type="match status" value="2"/>
</dbReference>
<evidence type="ECO:0000256" key="1">
    <source>
        <dbReference type="ARBA" id="ARBA00004123"/>
    </source>
</evidence>
<evidence type="ECO:0000313" key="9">
    <source>
        <dbReference type="Proteomes" id="UP001140949"/>
    </source>
</evidence>
<keyword evidence="9" id="KW-1185">Reference proteome</keyword>
<reference evidence="8" key="2">
    <citation type="submission" date="2023-04" db="EMBL/GenBank/DDBJ databases">
        <authorList>
            <person name="Bruccoleri R.E."/>
            <person name="Oakeley E.J."/>
            <person name="Faust A.-M."/>
            <person name="Dessus-Babus S."/>
            <person name="Altorfer M."/>
            <person name="Burckhardt D."/>
            <person name="Oertli M."/>
            <person name="Naumann U."/>
            <person name="Petersen F."/>
            <person name="Wong J."/>
        </authorList>
    </citation>
    <scope>NUCLEOTIDE SEQUENCE</scope>
    <source>
        <strain evidence="8">GSM-AAB239-AS_SAM_17_03QT</strain>
        <tissue evidence="8">Leaf</tissue>
    </source>
</reference>
<dbReference type="InterPro" id="IPR036390">
    <property type="entry name" value="WH_DNA-bd_sf"/>
</dbReference>
<dbReference type="InterPro" id="IPR045180">
    <property type="entry name" value="La_dom_prot"/>
</dbReference>
<dbReference type="CDD" id="cd08030">
    <property type="entry name" value="LA_like_plant"/>
    <property type="match status" value="1"/>
</dbReference>
<dbReference type="GO" id="GO:0006396">
    <property type="term" value="P:RNA processing"/>
    <property type="evidence" value="ECO:0007669"/>
    <property type="project" value="InterPro"/>
</dbReference>
<dbReference type="PROSITE" id="PS50961">
    <property type="entry name" value="HTH_LA"/>
    <property type="match status" value="1"/>
</dbReference>
<evidence type="ECO:0000256" key="5">
    <source>
        <dbReference type="PROSITE-ProRule" id="PRU00332"/>
    </source>
</evidence>
<dbReference type="InterPro" id="IPR035979">
    <property type="entry name" value="RBD_domain_sf"/>
</dbReference>
<feature type="compositionally biased region" description="Basic and acidic residues" evidence="6">
    <location>
        <begin position="239"/>
        <end position="255"/>
    </location>
</feature>
<feature type="domain" description="HTH La-type RNA-binding" evidence="7">
    <location>
        <begin position="3"/>
        <end position="106"/>
    </location>
</feature>
<keyword evidence="3" id="KW-0539">Nucleus</keyword>
<proteinExistence type="predicted"/>
<dbReference type="SMART" id="SM00715">
    <property type="entry name" value="LA"/>
    <property type="match status" value="1"/>
</dbReference>
<dbReference type="PANTHER" id="PTHR22792">
    <property type="entry name" value="LUPUS LA PROTEIN-RELATED"/>
    <property type="match status" value="1"/>
</dbReference>
<feature type="compositionally biased region" description="Basic and acidic residues" evidence="6">
    <location>
        <begin position="265"/>
        <end position="281"/>
    </location>
</feature>
<dbReference type="GO" id="GO:0003729">
    <property type="term" value="F:mRNA binding"/>
    <property type="evidence" value="ECO:0007669"/>
    <property type="project" value="TreeGrafter"/>
</dbReference>
<comment type="function">
    <text evidence="4">Binds to the 3' poly(U) terminus of nascent RNA polymerase III transcripts, protecting them from exonuclease digestion and facilitating their folding and maturation.</text>
</comment>
<dbReference type="PRINTS" id="PR00302">
    <property type="entry name" value="LUPUSLA"/>
</dbReference>
<dbReference type="EMBL" id="JANAVB010021596">
    <property type="protein sequence ID" value="KAJ6825772.1"/>
    <property type="molecule type" value="Genomic_DNA"/>
</dbReference>
<sequence>MAASLDEAQVKNILRQVEFYFSDSNLPRDNFLKKTVQESDDGLVSLGLICSFTRMKNHLGLGNVKAEEIPEETVAAVSEALRKSTLLKVSEDGKRIGRSTELPEPEVVIEQVDSRTIAASPFPSDVKIEDIEAFFGQHAKVNSVRLPRIVGDKRCFCGTALIEFSEEESVKMVLTKSLIYADAQLELKPKKDFDDEREKQKEEFEKTRPDKNNSNGSYPKGLIVSFKLKSIEQVSEANENGKDKKIIHDAEKENGEMVAEDQTVDAEKEKSAEDVREEKNEMTAADDSNVVEHNNSSEDAKNESDESANQAKDIAEKAAGNGKNILRREDLKVVFQKFGTVKFIDFSMGEESGYIRFENPDAAVKARAAAVLTDEGGLVVKNSIVTLEPLSGTTNAHNHIEPCISFFSSAPAYHHHHHHHHTVNMAVRLRSELVLYVKLFVGGHLSKKLIHFIQSTVHI</sequence>
<dbReference type="Gene3D" id="1.10.10.10">
    <property type="entry name" value="Winged helix-like DNA-binding domain superfamily/Winged helix DNA-binding domain"/>
    <property type="match status" value="1"/>
</dbReference>
<protein>
    <submittedName>
        <fullName evidence="8">La protein 1-like</fullName>
    </submittedName>
</protein>
<evidence type="ECO:0000256" key="4">
    <source>
        <dbReference type="ARBA" id="ARBA00057261"/>
    </source>
</evidence>
<evidence type="ECO:0000256" key="3">
    <source>
        <dbReference type="ARBA" id="ARBA00023242"/>
    </source>
</evidence>